<dbReference type="Pfam" id="PF00583">
    <property type="entry name" value="Acetyltransf_1"/>
    <property type="match status" value="1"/>
</dbReference>
<proteinExistence type="predicted"/>
<dbReference type="EMBL" id="JAGIQL010000047">
    <property type="protein sequence ID" value="MBP0458633.1"/>
    <property type="molecule type" value="Genomic_DNA"/>
</dbReference>
<dbReference type="InterPro" id="IPR000182">
    <property type="entry name" value="GNAT_dom"/>
</dbReference>
<dbReference type="InterPro" id="IPR016181">
    <property type="entry name" value="Acyl_CoA_acyltransferase"/>
</dbReference>
<keyword evidence="3" id="KW-1185">Reference proteome</keyword>
<dbReference type="SUPFAM" id="SSF55729">
    <property type="entry name" value="Acyl-CoA N-acyltransferases (Nat)"/>
    <property type="match status" value="1"/>
</dbReference>
<reference evidence="2" key="1">
    <citation type="submission" date="2021-03" db="EMBL/GenBank/DDBJ databases">
        <title>Whole genome sequence of Streptomyces bomunensis MMS17-BM035.</title>
        <authorList>
            <person name="Lee J.H."/>
        </authorList>
    </citation>
    <scope>NUCLEOTIDE SEQUENCE</scope>
    <source>
        <strain evidence="2">MMS17-BM035</strain>
    </source>
</reference>
<name>A0A940RXZ0_9ACTN</name>
<dbReference type="AlphaFoldDB" id="A0A940RXZ0"/>
<organism evidence="2 3">
    <name type="scientific">Streptomyces montanisoli</name>
    <dbReference type="NCBI Taxonomy" id="2798581"/>
    <lineage>
        <taxon>Bacteria</taxon>
        <taxon>Bacillati</taxon>
        <taxon>Actinomycetota</taxon>
        <taxon>Actinomycetes</taxon>
        <taxon>Kitasatosporales</taxon>
        <taxon>Streptomycetaceae</taxon>
        <taxon>Streptomyces</taxon>
    </lineage>
</organism>
<protein>
    <submittedName>
        <fullName evidence="2">GNAT family N-acetyltransferase</fullName>
        <ecNumber evidence="2">2.3.1.-</ecNumber>
    </submittedName>
</protein>
<comment type="caution">
    <text evidence="2">The sequence shown here is derived from an EMBL/GenBank/DDBJ whole genome shotgun (WGS) entry which is preliminary data.</text>
</comment>
<keyword evidence="2" id="KW-0012">Acyltransferase</keyword>
<dbReference type="Gene3D" id="3.40.630.30">
    <property type="match status" value="1"/>
</dbReference>
<evidence type="ECO:0000259" key="1">
    <source>
        <dbReference type="PROSITE" id="PS51186"/>
    </source>
</evidence>
<dbReference type="RefSeq" id="WP_209340380.1">
    <property type="nucleotide sequence ID" value="NZ_JAGIQL010000047.1"/>
</dbReference>
<evidence type="ECO:0000313" key="2">
    <source>
        <dbReference type="EMBL" id="MBP0458633.1"/>
    </source>
</evidence>
<dbReference type="EC" id="2.3.1.-" evidence="2"/>
<feature type="domain" description="N-acetyltransferase" evidence="1">
    <location>
        <begin position="4"/>
        <end position="188"/>
    </location>
</feature>
<accession>A0A940RXZ0</accession>
<dbReference type="GO" id="GO:0016747">
    <property type="term" value="F:acyltransferase activity, transferring groups other than amino-acyl groups"/>
    <property type="evidence" value="ECO:0007669"/>
    <property type="project" value="InterPro"/>
</dbReference>
<sequence>MAEVFLRHLSRWQAEQQQEELADEFIETYRRAHGAEYEDRQAFLKAFNRAFTRDGFDMVVAGAAGRTVGHAYGYLIDRSGGWWRGLGADEPWDVEELTVSGQVFALAELTVRPPFRRTGVAGRLLDALLTRTDAALAVTRVDPANAGALGALSSWGWVRLGMAGADDAHVPSVGTGPATEIWGRALRRA</sequence>
<keyword evidence="2" id="KW-0808">Transferase</keyword>
<dbReference type="Proteomes" id="UP000670475">
    <property type="component" value="Unassembled WGS sequence"/>
</dbReference>
<evidence type="ECO:0000313" key="3">
    <source>
        <dbReference type="Proteomes" id="UP000670475"/>
    </source>
</evidence>
<dbReference type="PROSITE" id="PS51186">
    <property type="entry name" value="GNAT"/>
    <property type="match status" value="1"/>
</dbReference>
<gene>
    <name evidence="2" type="ORF">JFN87_14135</name>
</gene>